<dbReference type="EMBL" id="KT901798">
    <property type="protein sequence ID" value="ALP69024.1"/>
    <property type="molecule type" value="Genomic_DNA"/>
</dbReference>
<name>A0A140B459_CLOBO</name>
<evidence type="ECO:0000313" key="1">
    <source>
        <dbReference type="EMBL" id="ALP69024.1"/>
    </source>
</evidence>
<keyword evidence="1" id="KW-0614">Plasmid</keyword>
<protein>
    <submittedName>
        <fullName evidence="1">Uncharacterized protein</fullName>
    </submittedName>
</protein>
<geneLocation type="plasmid" evidence="1">
    <name>pGA0702E1CS</name>
</geneLocation>
<dbReference type="AlphaFoldDB" id="A0A140B459"/>
<reference evidence="1" key="1">
    <citation type="journal article" date="2016" name="Genome Biol. Evol.">
        <title>Evolution of chromosomal Clostridium botulinum type E neurotoxin gene clusters: evidence provided by their rare plasmid borne counterparts.</title>
        <authorList>
            <person name="Carter A.T."/>
            <person name="Austin J.W."/>
            <person name="Weedmark K.A."/>
            <person name="Peck M.W."/>
        </authorList>
    </citation>
    <scope>NUCLEOTIDE SEQUENCE</scope>
    <source>
        <strain evidence="1">GA0702E1CS</strain>
        <plasmid evidence="1">pGA0702E1CS</plasmid>
    </source>
</reference>
<organism evidence="1">
    <name type="scientific">Clostridium botulinum</name>
    <dbReference type="NCBI Taxonomy" id="1491"/>
    <lineage>
        <taxon>Bacteria</taxon>
        <taxon>Bacillati</taxon>
        <taxon>Bacillota</taxon>
        <taxon>Clostridia</taxon>
        <taxon>Eubacteriales</taxon>
        <taxon>Clostridiaceae</taxon>
        <taxon>Clostridium</taxon>
    </lineage>
</organism>
<dbReference type="RefSeq" id="WP_172688129.1">
    <property type="nucleotide sequence ID" value="NZ_KT901798.1"/>
</dbReference>
<accession>A0A140B459</accession>
<sequence>MKAILKLEFDDNKGIECDRCMLSTSKNGKEICSALGIRPTCPEGGCRKDCPLIPVEE</sequence>
<proteinExistence type="predicted"/>